<evidence type="ECO:0008006" key="4">
    <source>
        <dbReference type="Google" id="ProtNLM"/>
    </source>
</evidence>
<comment type="caution">
    <text evidence="2">The sequence shown here is derived from an EMBL/GenBank/DDBJ whole genome shotgun (WGS) entry which is preliminary data.</text>
</comment>
<proteinExistence type="predicted"/>
<accession>A0ABV3KGH3</accession>
<dbReference type="EMBL" id="JBFAUJ010000001">
    <property type="protein sequence ID" value="MEV8458396.1"/>
    <property type="molecule type" value="Genomic_DNA"/>
</dbReference>
<evidence type="ECO:0000256" key="1">
    <source>
        <dbReference type="SAM" id="SignalP"/>
    </source>
</evidence>
<keyword evidence="1" id="KW-0732">Signal</keyword>
<evidence type="ECO:0000313" key="2">
    <source>
        <dbReference type="EMBL" id="MEV8458396.1"/>
    </source>
</evidence>
<feature type="signal peptide" evidence="1">
    <location>
        <begin position="1"/>
        <end position="29"/>
    </location>
</feature>
<keyword evidence="3" id="KW-1185">Reference proteome</keyword>
<organism evidence="2 3">
    <name type="scientific">Streptomyces griseosporeus</name>
    <dbReference type="NCBI Taxonomy" id="1910"/>
    <lineage>
        <taxon>Bacteria</taxon>
        <taxon>Bacillati</taxon>
        <taxon>Actinomycetota</taxon>
        <taxon>Actinomycetes</taxon>
        <taxon>Kitasatosporales</taxon>
        <taxon>Streptomycetaceae</taxon>
        <taxon>Streptomyces</taxon>
    </lineage>
</organism>
<name>A0ABV3KGH3_STRGS</name>
<reference evidence="2 3" key="1">
    <citation type="submission" date="2024-06" db="EMBL/GenBank/DDBJ databases">
        <title>The Natural Products Discovery Center: Release of the First 8490 Sequenced Strains for Exploring Actinobacteria Biosynthetic Diversity.</title>
        <authorList>
            <person name="Kalkreuter E."/>
            <person name="Kautsar S.A."/>
            <person name="Yang D."/>
            <person name="Bader C.D."/>
            <person name="Teijaro C.N."/>
            <person name="Fluegel L."/>
            <person name="Davis C.M."/>
            <person name="Simpson J.R."/>
            <person name="Lauterbach L."/>
            <person name="Steele A.D."/>
            <person name="Gui C."/>
            <person name="Meng S."/>
            <person name="Li G."/>
            <person name="Viehrig K."/>
            <person name="Ye F."/>
            <person name="Su P."/>
            <person name="Kiefer A.F."/>
            <person name="Nichols A."/>
            <person name="Cepeda A.J."/>
            <person name="Yan W."/>
            <person name="Fan B."/>
            <person name="Jiang Y."/>
            <person name="Adhikari A."/>
            <person name="Zheng C.-J."/>
            <person name="Schuster L."/>
            <person name="Cowan T.M."/>
            <person name="Smanski M.J."/>
            <person name="Chevrette M.G."/>
            <person name="De Carvalho L.P.S."/>
            <person name="Shen B."/>
        </authorList>
    </citation>
    <scope>NUCLEOTIDE SEQUENCE [LARGE SCALE GENOMIC DNA]</scope>
    <source>
        <strain evidence="2 3">NPDC052360</strain>
    </source>
</reference>
<evidence type="ECO:0000313" key="3">
    <source>
        <dbReference type="Proteomes" id="UP001553148"/>
    </source>
</evidence>
<dbReference type="Proteomes" id="UP001553148">
    <property type="component" value="Unassembled WGS sequence"/>
</dbReference>
<sequence>MAYLVSRLLLLGAVVVAAVAGLVPTPAAAATPVTVTVRTTPQLAGVRFVFDGRSAVTGADGAVRFTGGHDRARHTLGVDDGGLSFADRRFSFARWAGQRDPDQAFRRTVGGLPLRRDYTVTAAFTARFRVTVRCVDQDGTAVPRERVPYVTVRADTGQTLRLPVERPVWLDGLLPVYRRSVLGSRAIVYSLQSAVAHGANTVDAGRQRFAPARVRQAVFTTPFHDLTVSARDAVFGSAAGRAARVTLPDGSVRQVPFGADRTATLRGLPHGQYRVEVTGGRGLRADRLVRLSRTQTVRVRVVSRADLALAGGTVLLFAAGLLLAGRRLRAGQGGAG</sequence>
<feature type="chain" id="PRO_5046082880" description="DUF3068 domain-containing protein" evidence="1">
    <location>
        <begin position="30"/>
        <end position="336"/>
    </location>
</feature>
<protein>
    <recommendedName>
        <fullName evidence="4">DUF3068 domain-containing protein</fullName>
    </recommendedName>
</protein>
<gene>
    <name evidence="2" type="ORF">AB0470_02425</name>
</gene>
<dbReference type="RefSeq" id="WP_162655643.1">
    <property type="nucleotide sequence ID" value="NZ_JBFAUJ010000001.1"/>
</dbReference>